<dbReference type="Proteomes" id="UP000258309">
    <property type="component" value="Unassembled WGS sequence"/>
</dbReference>
<dbReference type="PRINTS" id="PR00146">
    <property type="entry name" value="DHPICSNTHASE"/>
</dbReference>
<feature type="non-terminal residue" evidence="2">
    <location>
        <position position="326"/>
    </location>
</feature>
<accession>A0A3E2HLP6</accession>
<dbReference type="EMBL" id="NCSJ02000027">
    <property type="protein sequence ID" value="RFU33971.1"/>
    <property type="molecule type" value="Genomic_DNA"/>
</dbReference>
<organism evidence="2 3">
    <name type="scientific">Scytalidium lignicola</name>
    <name type="common">Hyphomycete</name>
    <dbReference type="NCBI Taxonomy" id="5539"/>
    <lineage>
        <taxon>Eukaryota</taxon>
        <taxon>Fungi</taxon>
        <taxon>Dikarya</taxon>
        <taxon>Ascomycota</taxon>
        <taxon>Pezizomycotina</taxon>
        <taxon>Leotiomycetes</taxon>
        <taxon>Leotiomycetes incertae sedis</taxon>
        <taxon>Scytalidium</taxon>
    </lineage>
</organism>
<dbReference type="Gene3D" id="3.20.20.70">
    <property type="entry name" value="Aldolase class I"/>
    <property type="match status" value="1"/>
</dbReference>
<dbReference type="Pfam" id="PF00701">
    <property type="entry name" value="DHDPS"/>
    <property type="match status" value="1"/>
</dbReference>
<sequence>MSPTSTSSFSGSNDSFPVSTERPLVPGIYVPTVAFFDDTTDGIDLDTTEKHAIRLAKAGVAGLVTHGSNGEAVHLDHRERMLINTTTRRALDSIGRRDMPLIVGCGAQSTKETVQLCAEAARSGGSYALVLPPGYYGSLLTPDLILQYFRDVADQSPIPLLIYNFPSACSGLDLNSDAILQLSQHPNIGGVKLTCGNTGKLVRVAAGTDEKFLTTGGSADFILQTLIVGGDGVIGGLANIAPKACVKIMNLYKMGKLDEAREIQAIVARGDWIAIKGGFVAVKCALKMFYGYGGLPRKPCAVPGNDGLEDIKAGIAELVELERSLD</sequence>
<feature type="region of interest" description="Disordered" evidence="1">
    <location>
        <begin position="1"/>
        <end position="21"/>
    </location>
</feature>
<dbReference type="STRING" id="5539.A0A3E2HLP6"/>
<dbReference type="OMA" id="GMDACVP"/>
<dbReference type="SMART" id="SM01130">
    <property type="entry name" value="DHDPS"/>
    <property type="match status" value="1"/>
</dbReference>
<dbReference type="InterPro" id="IPR013785">
    <property type="entry name" value="Aldolase_TIM"/>
</dbReference>
<dbReference type="PANTHER" id="PTHR12128:SF52">
    <property type="entry name" value="4-HYDROXY-2-OXOGLUTARATE ALDOLASE, MITOCHONDRIAL-RELATED"/>
    <property type="match status" value="1"/>
</dbReference>
<protein>
    <submittedName>
        <fullName evidence="2">Uncharacterized protein</fullName>
    </submittedName>
</protein>
<proteinExistence type="predicted"/>
<dbReference type="OrthoDB" id="191315at2759"/>
<keyword evidence="3" id="KW-1185">Reference proteome</keyword>
<evidence type="ECO:0000256" key="1">
    <source>
        <dbReference type="SAM" id="MobiDB-lite"/>
    </source>
</evidence>
<feature type="non-terminal residue" evidence="2">
    <location>
        <position position="1"/>
    </location>
</feature>
<feature type="compositionally biased region" description="Low complexity" evidence="1">
    <location>
        <begin position="1"/>
        <end position="19"/>
    </location>
</feature>
<dbReference type="CDD" id="cd00408">
    <property type="entry name" value="DHDPS-like"/>
    <property type="match status" value="1"/>
</dbReference>
<dbReference type="GO" id="GO:0008840">
    <property type="term" value="F:4-hydroxy-tetrahydrodipicolinate synthase activity"/>
    <property type="evidence" value="ECO:0007669"/>
    <property type="project" value="TreeGrafter"/>
</dbReference>
<dbReference type="PANTHER" id="PTHR12128">
    <property type="entry name" value="DIHYDRODIPICOLINATE SYNTHASE"/>
    <property type="match status" value="1"/>
</dbReference>
<evidence type="ECO:0000313" key="2">
    <source>
        <dbReference type="EMBL" id="RFU33971.1"/>
    </source>
</evidence>
<dbReference type="SUPFAM" id="SSF51569">
    <property type="entry name" value="Aldolase"/>
    <property type="match status" value="1"/>
</dbReference>
<evidence type="ECO:0000313" key="3">
    <source>
        <dbReference type="Proteomes" id="UP000258309"/>
    </source>
</evidence>
<reference evidence="2 3" key="1">
    <citation type="submission" date="2018-05" db="EMBL/GenBank/DDBJ databases">
        <title>Draft genome sequence of Scytalidium lignicola DSM 105466, a ubiquitous saprotrophic fungus.</title>
        <authorList>
            <person name="Buettner E."/>
            <person name="Gebauer A.M."/>
            <person name="Hofrichter M."/>
            <person name="Liers C."/>
            <person name="Kellner H."/>
        </authorList>
    </citation>
    <scope>NUCLEOTIDE SEQUENCE [LARGE SCALE GENOMIC DNA]</scope>
    <source>
        <strain evidence="2 3">DSM 105466</strain>
    </source>
</reference>
<gene>
    <name evidence="2" type="ORF">B7463_g2375</name>
</gene>
<name>A0A3E2HLP6_SCYLI</name>
<dbReference type="InterPro" id="IPR002220">
    <property type="entry name" value="DapA-like"/>
</dbReference>
<dbReference type="AlphaFoldDB" id="A0A3E2HLP6"/>
<comment type="caution">
    <text evidence="2">The sequence shown here is derived from an EMBL/GenBank/DDBJ whole genome shotgun (WGS) entry which is preliminary data.</text>
</comment>